<dbReference type="Pfam" id="PF00903">
    <property type="entry name" value="Glyoxalase"/>
    <property type="match status" value="1"/>
</dbReference>
<dbReference type="PROSITE" id="PS51819">
    <property type="entry name" value="VOC"/>
    <property type="match status" value="1"/>
</dbReference>
<keyword evidence="4" id="KW-1185">Reference proteome</keyword>
<proteinExistence type="predicted"/>
<dbReference type="AlphaFoldDB" id="A0A7S8C811"/>
<evidence type="ECO:0000256" key="1">
    <source>
        <dbReference type="SAM" id="MobiDB-lite"/>
    </source>
</evidence>
<dbReference type="EMBL" id="CP058214">
    <property type="protein sequence ID" value="QPC45115.1"/>
    <property type="molecule type" value="Genomic_DNA"/>
</dbReference>
<organism evidence="3 4">
    <name type="scientific">Kaustia mangrovi</name>
    <dbReference type="NCBI Taxonomy" id="2593653"/>
    <lineage>
        <taxon>Bacteria</taxon>
        <taxon>Pseudomonadati</taxon>
        <taxon>Pseudomonadota</taxon>
        <taxon>Alphaproteobacteria</taxon>
        <taxon>Hyphomicrobiales</taxon>
        <taxon>Parvibaculaceae</taxon>
        <taxon>Kaustia</taxon>
    </lineage>
</organism>
<dbReference type="InterPro" id="IPR029068">
    <property type="entry name" value="Glyas_Bleomycin-R_OHBP_Dase"/>
</dbReference>
<feature type="region of interest" description="Disordered" evidence="1">
    <location>
        <begin position="99"/>
        <end position="127"/>
    </location>
</feature>
<evidence type="ECO:0000259" key="2">
    <source>
        <dbReference type="PROSITE" id="PS51819"/>
    </source>
</evidence>
<reference evidence="3 4" key="1">
    <citation type="submission" date="2020-06" db="EMBL/GenBank/DDBJ databases">
        <title>Genome sequence of 2 isolates from Red Sea Mangroves.</title>
        <authorList>
            <person name="Sefrji F."/>
            <person name="Michoud G."/>
            <person name="Merlino G."/>
            <person name="Daffonchio D."/>
        </authorList>
    </citation>
    <scope>NUCLEOTIDE SEQUENCE [LARGE SCALE GENOMIC DNA]</scope>
    <source>
        <strain evidence="3 4">R1DC25</strain>
    </source>
</reference>
<accession>A0A7S8C811</accession>
<dbReference type="KEGG" id="kmn:HW532_00300"/>
<dbReference type="InterPro" id="IPR037523">
    <property type="entry name" value="VOC_core"/>
</dbReference>
<gene>
    <name evidence="3" type="ORF">HW532_00300</name>
</gene>
<evidence type="ECO:0000313" key="4">
    <source>
        <dbReference type="Proteomes" id="UP000593594"/>
    </source>
</evidence>
<dbReference type="Gene3D" id="3.10.180.10">
    <property type="entry name" value="2,3-Dihydroxybiphenyl 1,2-Dioxygenase, domain 1"/>
    <property type="match status" value="1"/>
</dbReference>
<feature type="domain" description="VOC" evidence="2">
    <location>
        <begin position="2"/>
        <end position="116"/>
    </location>
</feature>
<dbReference type="Proteomes" id="UP000593594">
    <property type="component" value="Chromosome"/>
</dbReference>
<protein>
    <submittedName>
        <fullName evidence="3">VOC family protein</fullName>
    </submittedName>
</protein>
<dbReference type="InterPro" id="IPR004360">
    <property type="entry name" value="Glyas_Fos-R_dOase_dom"/>
</dbReference>
<dbReference type="SUPFAM" id="SSF54593">
    <property type="entry name" value="Glyoxalase/Bleomycin resistance protein/Dihydroxybiphenyl dioxygenase"/>
    <property type="match status" value="1"/>
</dbReference>
<name>A0A7S8C811_9HYPH</name>
<evidence type="ECO:0000313" key="3">
    <source>
        <dbReference type="EMBL" id="QPC45115.1"/>
    </source>
</evidence>
<sequence length="127" mass="13986">MHLAGTGVILNTERYADCVAFYRDVMGLAVLFADEELTCFEFGGAYLMVETGGLASRATKPVDRCPTKLRFNTRDLDADCRHLERHGVAVTRGDHAWGSTAEFSDPDGNRCALRSSDDFTPDEPPPE</sequence>